<gene>
    <name evidence="2" type="ORF">AW11_00959</name>
</gene>
<protein>
    <recommendedName>
        <fullName evidence="4">Coiled coil domain-containing protein</fullName>
    </recommendedName>
</protein>
<proteinExistence type="predicted"/>
<dbReference type="AlphaFoldDB" id="A0A011PS72"/>
<keyword evidence="3" id="KW-1185">Reference proteome</keyword>
<reference evidence="2" key="1">
    <citation type="submission" date="2014-02" db="EMBL/GenBank/DDBJ databases">
        <title>Expanding our view of genomic diversity in Candidatus Accumulibacter clades.</title>
        <authorList>
            <person name="Skennerton C.T."/>
            <person name="Barr J.J."/>
            <person name="Slater F.R."/>
            <person name="Bond P.L."/>
            <person name="Tyson G.W."/>
        </authorList>
    </citation>
    <scope>NUCLEOTIDE SEQUENCE [LARGE SCALE GENOMIC DNA]</scope>
</reference>
<dbReference type="PATRIC" id="fig|1454004.3.peg.1010"/>
<evidence type="ECO:0000256" key="1">
    <source>
        <dbReference type="SAM" id="Coils"/>
    </source>
</evidence>
<sequence>MSKRDDYIEKMKLQLDEANTKMSELEAKAKEAKAEAREKYAEEMGKLRHQSQLALSKLEELKAAGEDSWDGMVAEMEKIRDAFVHSFKYFKSQL</sequence>
<evidence type="ECO:0008006" key="4">
    <source>
        <dbReference type="Google" id="ProtNLM"/>
    </source>
</evidence>
<name>A0A011PS72_ACCRE</name>
<dbReference type="EMBL" id="JEMY01000008">
    <property type="protein sequence ID" value="EXI90256.1"/>
    <property type="molecule type" value="Genomic_DNA"/>
</dbReference>
<dbReference type="STRING" id="1454004.AW11_00959"/>
<feature type="coiled-coil region" evidence="1">
    <location>
        <begin position="8"/>
        <end position="42"/>
    </location>
</feature>
<dbReference type="eggNOG" id="ENOG5033HSU">
    <property type="taxonomic scope" value="Bacteria"/>
</dbReference>
<evidence type="ECO:0000313" key="3">
    <source>
        <dbReference type="Proteomes" id="UP000022141"/>
    </source>
</evidence>
<keyword evidence="1" id="KW-0175">Coiled coil</keyword>
<evidence type="ECO:0000313" key="2">
    <source>
        <dbReference type="EMBL" id="EXI90256.1"/>
    </source>
</evidence>
<organism evidence="2 3">
    <name type="scientific">Accumulibacter regalis</name>
    <dbReference type="NCBI Taxonomy" id="522306"/>
    <lineage>
        <taxon>Bacteria</taxon>
        <taxon>Pseudomonadati</taxon>
        <taxon>Pseudomonadota</taxon>
        <taxon>Betaproteobacteria</taxon>
        <taxon>Candidatus Accumulibacter</taxon>
    </lineage>
</organism>
<accession>A0A011PS72</accession>
<comment type="caution">
    <text evidence="2">The sequence shown here is derived from an EMBL/GenBank/DDBJ whole genome shotgun (WGS) entry which is preliminary data.</text>
</comment>
<dbReference type="Proteomes" id="UP000022141">
    <property type="component" value="Unassembled WGS sequence"/>
</dbReference>